<keyword evidence="1" id="KW-0805">Transcription regulation</keyword>
<dbReference type="InterPro" id="IPR023187">
    <property type="entry name" value="Tscrpt_reg_MarR-type_CS"/>
</dbReference>
<feature type="domain" description="HTH marR-type" evidence="4">
    <location>
        <begin position="9"/>
        <end position="141"/>
    </location>
</feature>
<dbReference type="GO" id="GO:0003677">
    <property type="term" value="F:DNA binding"/>
    <property type="evidence" value="ECO:0007669"/>
    <property type="project" value="UniProtKB-KW"/>
</dbReference>
<dbReference type="EMBL" id="VINQ01000003">
    <property type="protein sequence ID" value="KAA0917711.1"/>
    <property type="molecule type" value="Genomic_DNA"/>
</dbReference>
<dbReference type="PANTHER" id="PTHR33164:SF64">
    <property type="entry name" value="TRANSCRIPTIONAL REGULATOR SLYA"/>
    <property type="match status" value="1"/>
</dbReference>
<evidence type="ECO:0000313" key="6">
    <source>
        <dbReference type="Proteomes" id="UP000325291"/>
    </source>
</evidence>
<dbReference type="InterPro" id="IPR000835">
    <property type="entry name" value="HTH_MarR-typ"/>
</dbReference>
<dbReference type="AlphaFoldDB" id="A0A5A9ZKH2"/>
<organism evidence="5 6">
    <name type="scientific">Aquicoccus porphyridii</name>
    <dbReference type="NCBI Taxonomy" id="1852029"/>
    <lineage>
        <taxon>Bacteria</taxon>
        <taxon>Pseudomonadati</taxon>
        <taxon>Pseudomonadota</taxon>
        <taxon>Alphaproteobacteria</taxon>
        <taxon>Rhodobacterales</taxon>
        <taxon>Paracoccaceae</taxon>
        <taxon>Aquicoccus</taxon>
    </lineage>
</organism>
<evidence type="ECO:0000256" key="3">
    <source>
        <dbReference type="ARBA" id="ARBA00023163"/>
    </source>
</evidence>
<keyword evidence="6" id="KW-1185">Reference proteome</keyword>
<evidence type="ECO:0000259" key="4">
    <source>
        <dbReference type="PROSITE" id="PS50995"/>
    </source>
</evidence>
<accession>A0A5A9ZKH2</accession>
<dbReference type="InterPro" id="IPR036390">
    <property type="entry name" value="WH_DNA-bd_sf"/>
</dbReference>
<dbReference type="GO" id="GO:0006950">
    <property type="term" value="P:response to stress"/>
    <property type="evidence" value="ECO:0007669"/>
    <property type="project" value="TreeGrafter"/>
</dbReference>
<keyword evidence="2" id="KW-0238">DNA-binding</keyword>
<comment type="caution">
    <text evidence="5">The sequence shown here is derived from an EMBL/GenBank/DDBJ whole genome shotgun (WGS) entry which is preliminary data.</text>
</comment>
<dbReference type="InterPro" id="IPR036388">
    <property type="entry name" value="WH-like_DNA-bd_sf"/>
</dbReference>
<dbReference type="PRINTS" id="PR00598">
    <property type="entry name" value="HTHMARR"/>
</dbReference>
<dbReference type="SUPFAM" id="SSF46785">
    <property type="entry name" value="Winged helix' DNA-binding domain"/>
    <property type="match status" value="1"/>
</dbReference>
<keyword evidence="3" id="KW-0804">Transcription</keyword>
<dbReference type="SMART" id="SM00347">
    <property type="entry name" value="HTH_MARR"/>
    <property type="match status" value="1"/>
</dbReference>
<name>A0A5A9ZKH2_9RHOB</name>
<dbReference type="RefSeq" id="WP_111362972.1">
    <property type="nucleotide sequence ID" value="NZ_JASHJG010000013.1"/>
</dbReference>
<dbReference type="InterPro" id="IPR039422">
    <property type="entry name" value="MarR/SlyA-like"/>
</dbReference>
<proteinExistence type="predicted"/>
<dbReference type="GO" id="GO:0003700">
    <property type="term" value="F:DNA-binding transcription factor activity"/>
    <property type="evidence" value="ECO:0007669"/>
    <property type="project" value="InterPro"/>
</dbReference>
<dbReference type="Proteomes" id="UP000325291">
    <property type="component" value="Unassembled WGS sequence"/>
</dbReference>
<dbReference type="PROSITE" id="PS50995">
    <property type="entry name" value="HTH_MARR_2"/>
    <property type="match status" value="1"/>
</dbReference>
<gene>
    <name evidence="5" type="ORF">FLO80_06695</name>
</gene>
<reference evidence="5 6" key="1">
    <citation type="submission" date="2019-07" db="EMBL/GenBank/DDBJ databases">
        <title>Aquicoccus porphyridii gen. nov., sp. nov., isolated from a small marine red alga, Porphyridium marinum.</title>
        <authorList>
            <person name="Liu L."/>
        </authorList>
    </citation>
    <scope>NUCLEOTIDE SEQUENCE [LARGE SCALE GENOMIC DNA]</scope>
    <source>
        <strain evidence="5 6">L1 8-17</strain>
    </source>
</reference>
<evidence type="ECO:0000256" key="2">
    <source>
        <dbReference type="ARBA" id="ARBA00023125"/>
    </source>
</evidence>
<dbReference type="Pfam" id="PF01047">
    <property type="entry name" value="MarR"/>
    <property type="match status" value="1"/>
</dbReference>
<sequence>MKHVSTSMNSYISYMLAAAHHAVHQTLATRLKDHGMQVETWRILETLDSEQRLTMGELARIVLMNPPTLTKMVDRMVSQGLVHRQVDASDQRKVNLLLTDLGRKRMTEIRELVRVQDREILAQLDPQQVEVLNCVLRDLSDTAG</sequence>
<dbReference type="Gene3D" id="1.10.10.10">
    <property type="entry name" value="Winged helix-like DNA-binding domain superfamily/Winged helix DNA-binding domain"/>
    <property type="match status" value="1"/>
</dbReference>
<dbReference type="PROSITE" id="PS01117">
    <property type="entry name" value="HTH_MARR_1"/>
    <property type="match status" value="1"/>
</dbReference>
<evidence type="ECO:0000313" key="5">
    <source>
        <dbReference type="EMBL" id="KAA0917711.1"/>
    </source>
</evidence>
<protein>
    <submittedName>
        <fullName evidence="5">MarR family transcriptional regulator</fullName>
    </submittedName>
</protein>
<dbReference type="PANTHER" id="PTHR33164">
    <property type="entry name" value="TRANSCRIPTIONAL REGULATOR, MARR FAMILY"/>
    <property type="match status" value="1"/>
</dbReference>
<evidence type="ECO:0000256" key="1">
    <source>
        <dbReference type="ARBA" id="ARBA00023015"/>
    </source>
</evidence>